<feature type="coiled-coil region" evidence="3">
    <location>
        <begin position="1053"/>
        <end position="1080"/>
    </location>
</feature>
<organism evidence="5 6">
    <name type="scientific">Stylonychia lemnae</name>
    <name type="common">Ciliate</name>
    <dbReference type="NCBI Taxonomy" id="5949"/>
    <lineage>
        <taxon>Eukaryota</taxon>
        <taxon>Sar</taxon>
        <taxon>Alveolata</taxon>
        <taxon>Ciliophora</taxon>
        <taxon>Intramacronucleata</taxon>
        <taxon>Spirotrichea</taxon>
        <taxon>Stichotrichia</taxon>
        <taxon>Sporadotrichida</taxon>
        <taxon>Oxytrichidae</taxon>
        <taxon>Stylonychinae</taxon>
        <taxon>Stylonychia</taxon>
    </lineage>
</organism>
<keyword evidence="2" id="KW-0677">Repeat</keyword>
<keyword evidence="1" id="KW-0433">Leucine-rich repeat</keyword>
<dbReference type="Gene3D" id="3.80.10.10">
    <property type="entry name" value="Ribonuclease Inhibitor"/>
    <property type="match status" value="1"/>
</dbReference>
<keyword evidence="6" id="KW-1185">Reference proteome</keyword>
<evidence type="ECO:0000256" key="1">
    <source>
        <dbReference type="ARBA" id="ARBA00022614"/>
    </source>
</evidence>
<dbReference type="Proteomes" id="UP000039865">
    <property type="component" value="Unassembled WGS sequence"/>
</dbReference>
<keyword evidence="3" id="KW-0175">Coiled coil</keyword>
<dbReference type="InParanoid" id="A0A077ZWP3"/>
<proteinExistence type="predicted"/>
<feature type="compositionally biased region" description="Polar residues" evidence="4">
    <location>
        <begin position="42"/>
        <end position="60"/>
    </location>
</feature>
<dbReference type="Pfam" id="PF13855">
    <property type="entry name" value="LRR_8"/>
    <property type="match status" value="1"/>
</dbReference>
<dbReference type="EMBL" id="CCKQ01001805">
    <property type="protein sequence ID" value="CDW72911.1"/>
    <property type="molecule type" value="Genomic_DNA"/>
</dbReference>
<feature type="region of interest" description="Disordered" evidence="4">
    <location>
        <begin position="677"/>
        <end position="709"/>
    </location>
</feature>
<feature type="region of interest" description="Disordered" evidence="4">
    <location>
        <begin position="802"/>
        <end position="829"/>
    </location>
</feature>
<feature type="compositionally biased region" description="Acidic residues" evidence="4">
    <location>
        <begin position="694"/>
        <end position="709"/>
    </location>
</feature>
<dbReference type="PANTHER" id="PTHR24366">
    <property type="entry name" value="IG(IMMUNOGLOBULIN) AND LRR(LEUCINE RICH REPEAT) DOMAINS"/>
    <property type="match status" value="1"/>
</dbReference>
<gene>
    <name evidence="5" type="primary">Contig4243.g4549</name>
    <name evidence="5" type="ORF">STYLEM_1878</name>
</gene>
<feature type="region of interest" description="Disordered" evidence="4">
    <location>
        <begin position="1350"/>
        <end position="1382"/>
    </location>
</feature>
<sequence length="1495" mass="171989">MDYHMYQTTQNFKINDKYQNDFSGTYFDNSLQEEDSKDEESYQGNQTQGSGNGFETQTKGFDQENSLDHQISKQYQTQKVKQNYNQRKNTLENSKDKIVSVFSNSFDESAPSLELKPQRNCKSSTRMMNKTQKRQNIVPNFPVNLIHNVSTGNGTLTAGSLNRKQGAFNNFIKNKQMQSSYQQAILSQLQRANTQNSFDMKNFQDLSNRSMIQTPGGIMNNSFMINQYFGSTINQQSNKQPITPHNMSGNNQQMQQMILSAGGGQMNARQNHGVNQSNMDPYTYLRWKQQKYKSCRSIQANGGQQFQKNNQHIIANSAYLLNHKKGNQTQKNNNKSICSSNGSALGSASQTTTMTGVKSLGEVKNPSMFISWRFCDRKLTDLKDIGQFKNLAELDISGNLLQNDISELRQLQFLRKLNLSQNQIHELYPLPINLEILNISSNNIKSLSNEITMNLKNLTTLDISNNGLETLENFQNLKRLKRLISKNNLIIETNQLKDITTLVDVDLEQNPLDSLSKLLLSFISKNDLLVLNLKQSPIMLMINNYDQLLLEVQNQQNGKDELKLWIAQKMKFLNNGCLYKTKRVFMKIKTMQQHSKRSSSNFSNGSSSCGRYAANTGGRINNATTQFGNFNNSSINAFSPLLNNTVTTPNYQHTNQRFEDIEQLYDEILDEEEELERKQNKVQRKKTKKNQEDFSQDDDEDESIYEDEDYINPSMSCDEDIDDLQSYRNNANLHNEFLNESTADFNKEIKQINQELREQLGTDYLNENAIGNLDHVQSLHSSQSVSTNKKNPISFKLDLSKCTQQQSEEDDFDNTKGNNEEEEDQFDIPGLQYVKVTDDSFRQLQKQQSLQQSIRLNQEKVAQTEPSQRDTKNNTLREYPQKTNQKHVMIPKLQLGILQQNQSITQIAIKQTINQQLSLNNSKKSLQSVKTYINDEENSKRDQQKLICKPIIEECMANICSEQRKELKILQRDYQMNIMRLVNENQQLKFTIDQIKDIFCYKSDMALFPKYLIDLRASTEKERLNFNEKIGLLDLKIQELEAQINISQKNKQSQNYHEMYEESQREIQLLQEKLQQRESQYCTERQLAHDLSSFYAQNQSDLKRTQSTQQENQQNNSALQHQMIFNKPQFFYQSDVKTFNISARKEGSHDNNSSVIVDNVAQFSRKRFNCDIKKIKRPQSVAGHRKSSYCIKINSLLRVDQQNGNNQISNNIDELQYANEYGSTQDYKTPFDQPQNESGNKKVGQYIERLKERNSSLQERLNGSFGSNNKTCITKVSPINIQKVTMNMTQQQEQISNPYIISPSCDEKFQSIQTKQPGATQRVSVFKASIINQKQQKEQTVIRKISNVDSSSSINEYSSREYQSQPQNQSLNGSNGQQHSKTQRINVKKIQYNQFFLQNINTSAQNTSHVNRDLNNTAMSGIVSRGDSTQDYQINLALSGKRNSNHNNFNTSFPNANSIQSVQSINNANYGSQTQPFSKPPSVNSIQSQNVQNLN</sequence>
<feature type="compositionally biased region" description="Low complexity" evidence="4">
    <location>
        <begin position="1350"/>
        <end position="1378"/>
    </location>
</feature>
<evidence type="ECO:0000313" key="5">
    <source>
        <dbReference type="EMBL" id="CDW72911.1"/>
    </source>
</evidence>
<name>A0A077ZWP3_STYLE</name>
<feature type="compositionally biased region" description="Polar residues" evidence="4">
    <location>
        <begin position="856"/>
        <end position="866"/>
    </location>
</feature>
<evidence type="ECO:0000313" key="6">
    <source>
        <dbReference type="Proteomes" id="UP000039865"/>
    </source>
</evidence>
<evidence type="ECO:0000256" key="4">
    <source>
        <dbReference type="SAM" id="MobiDB-lite"/>
    </source>
</evidence>
<evidence type="ECO:0008006" key="7">
    <source>
        <dbReference type="Google" id="ProtNLM"/>
    </source>
</evidence>
<evidence type="ECO:0000256" key="3">
    <source>
        <dbReference type="SAM" id="Coils"/>
    </source>
</evidence>
<dbReference type="SUPFAM" id="SSF52058">
    <property type="entry name" value="L domain-like"/>
    <property type="match status" value="1"/>
</dbReference>
<dbReference type="OrthoDB" id="694479at2759"/>
<feature type="region of interest" description="Disordered" evidence="4">
    <location>
        <begin position="1469"/>
        <end position="1495"/>
    </location>
</feature>
<feature type="region of interest" description="Disordered" evidence="4">
    <location>
        <begin position="25"/>
        <end position="60"/>
    </location>
</feature>
<evidence type="ECO:0000256" key="2">
    <source>
        <dbReference type="ARBA" id="ARBA00022737"/>
    </source>
</evidence>
<dbReference type="InterPro" id="IPR001611">
    <property type="entry name" value="Leu-rich_rpt"/>
</dbReference>
<dbReference type="PROSITE" id="PS51450">
    <property type="entry name" value="LRR"/>
    <property type="match status" value="3"/>
</dbReference>
<accession>A0A077ZWP3</accession>
<protein>
    <recommendedName>
        <fullName evidence="7">Leucine rich repeat family protein</fullName>
    </recommendedName>
</protein>
<feature type="region of interest" description="Disordered" evidence="4">
    <location>
        <begin position="856"/>
        <end position="882"/>
    </location>
</feature>
<reference evidence="5 6" key="1">
    <citation type="submission" date="2014-06" db="EMBL/GenBank/DDBJ databases">
        <authorList>
            <person name="Swart Estienne"/>
        </authorList>
    </citation>
    <scope>NUCLEOTIDE SEQUENCE [LARGE SCALE GENOMIC DNA]</scope>
    <source>
        <strain evidence="5 6">130c</strain>
    </source>
</reference>
<dbReference type="InterPro" id="IPR032675">
    <property type="entry name" value="LRR_dom_sf"/>
</dbReference>